<dbReference type="SUPFAM" id="SSF56399">
    <property type="entry name" value="ADP-ribosylation"/>
    <property type="match status" value="1"/>
</dbReference>
<evidence type="ECO:0000313" key="1">
    <source>
        <dbReference type="EMBL" id="GGD22924.1"/>
    </source>
</evidence>
<organism evidence="1 2">
    <name type="scientific">Pontibacillus salipaludis</name>
    <dbReference type="NCBI Taxonomy" id="1697394"/>
    <lineage>
        <taxon>Bacteria</taxon>
        <taxon>Bacillati</taxon>
        <taxon>Bacillota</taxon>
        <taxon>Bacilli</taxon>
        <taxon>Bacillales</taxon>
        <taxon>Bacillaceae</taxon>
        <taxon>Pontibacillus</taxon>
    </lineage>
</organism>
<dbReference type="Gene3D" id="3.90.175.10">
    <property type="entry name" value="Diphtheria Toxin, domain 1"/>
    <property type="match status" value="1"/>
</dbReference>
<evidence type="ECO:0000313" key="2">
    <source>
        <dbReference type="Proteomes" id="UP000642571"/>
    </source>
</evidence>
<reference evidence="2" key="1">
    <citation type="journal article" date="2019" name="Int. J. Syst. Evol. Microbiol.">
        <title>The Global Catalogue of Microorganisms (GCM) 10K type strain sequencing project: providing services to taxonomists for standard genome sequencing and annotation.</title>
        <authorList>
            <consortium name="The Broad Institute Genomics Platform"/>
            <consortium name="The Broad Institute Genome Sequencing Center for Infectious Disease"/>
            <person name="Wu L."/>
            <person name="Ma J."/>
        </authorList>
    </citation>
    <scope>NUCLEOTIDE SEQUENCE [LARGE SCALE GENOMIC DNA]</scope>
    <source>
        <strain evidence="2">CGMCC 1.15353</strain>
    </source>
</reference>
<keyword evidence="2" id="KW-1185">Reference proteome</keyword>
<dbReference type="Proteomes" id="UP000642571">
    <property type="component" value="Unassembled WGS sequence"/>
</dbReference>
<protein>
    <recommendedName>
        <fullName evidence="3">DUF3990 domain-containing protein</fullName>
    </recommendedName>
</protein>
<dbReference type="RefSeq" id="WP_188655514.1">
    <property type="nucleotide sequence ID" value="NZ_BMIN01000018.1"/>
</dbReference>
<comment type="caution">
    <text evidence="1">The sequence shown here is derived from an EMBL/GenBank/DDBJ whole genome shotgun (WGS) entry which is preliminary data.</text>
</comment>
<dbReference type="EMBL" id="BMIN01000018">
    <property type="protein sequence ID" value="GGD22924.1"/>
    <property type="molecule type" value="Genomic_DNA"/>
</dbReference>
<accession>A0ABQ1QE55</accession>
<proteinExistence type="predicted"/>
<gene>
    <name evidence="1" type="ORF">GCM10011389_33340</name>
</gene>
<name>A0ABQ1QE55_9BACI</name>
<evidence type="ECO:0008006" key="3">
    <source>
        <dbReference type="Google" id="ProtNLM"/>
    </source>
</evidence>
<sequence>MNNTKFIGYHGTIKDKADKIKRTNFTVNFKHVGWLGTGVYFFDEDYDLALDYAKRVHKGRITKVLRGELDVPPGEVFDCTDDNYKKAFHKYREKLQKDLIEKHNVNLKVGNSNDFDGKVYNFIYRKKGYTLFRAETYTFSEVDDNYGFPPSRVPNGIELCLKQPRYIIKKDIV</sequence>